<dbReference type="InterPro" id="IPR036919">
    <property type="entry name" value="Ribo_uL30_ferredoxin-like_sf"/>
</dbReference>
<organism evidence="8 9">
    <name type="scientific">Marinimicrococcus flavescens</name>
    <dbReference type="NCBI Taxonomy" id="3031815"/>
    <lineage>
        <taxon>Bacteria</taxon>
        <taxon>Pseudomonadati</taxon>
        <taxon>Pseudomonadota</taxon>
        <taxon>Alphaproteobacteria</taxon>
        <taxon>Geminicoccales</taxon>
        <taxon>Geminicoccaceae</taxon>
        <taxon>Marinimicrococcus</taxon>
    </lineage>
</organism>
<protein>
    <recommendedName>
        <fullName evidence="5">Large ribosomal subunit protein uL30</fullName>
    </recommendedName>
</protein>
<dbReference type="Proteomes" id="UP001301140">
    <property type="component" value="Unassembled WGS sequence"/>
</dbReference>
<comment type="subunit">
    <text evidence="2 5">Part of the 50S ribosomal subunit.</text>
</comment>
<dbReference type="Pfam" id="PF00327">
    <property type="entry name" value="Ribosomal_L30"/>
    <property type="match status" value="1"/>
</dbReference>
<name>A0AAP3V249_9PROT</name>
<dbReference type="Gene3D" id="3.30.1390.20">
    <property type="entry name" value="Ribosomal protein L30, ferredoxin-like fold domain"/>
    <property type="match status" value="1"/>
</dbReference>
<feature type="region of interest" description="Disordered" evidence="6">
    <location>
        <begin position="1"/>
        <end position="20"/>
    </location>
</feature>
<feature type="domain" description="Large ribosomal subunit protein uL30-like ferredoxin-like fold" evidence="7">
    <location>
        <begin position="6"/>
        <end position="55"/>
    </location>
</feature>
<keyword evidence="4 5" id="KW-0687">Ribonucleoprotein</keyword>
<gene>
    <name evidence="5 8" type="primary">rpmD</name>
    <name evidence="8" type="ORF">PZ740_08380</name>
</gene>
<dbReference type="PANTHER" id="PTHR15892">
    <property type="entry name" value="MITOCHONDRIAL RIBOSOMAL PROTEIN L30"/>
    <property type="match status" value="1"/>
</dbReference>
<dbReference type="GO" id="GO:0022625">
    <property type="term" value="C:cytosolic large ribosomal subunit"/>
    <property type="evidence" value="ECO:0007669"/>
    <property type="project" value="TreeGrafter"/>
</dbReference>
<dbReference type="AlphaFoldDB" id="A0AAP3V249"/>
<evidence type="ECO:0000256" key="6">
    <source>
        <dbReference type="SAM" id="MobiDB-lite"/>
    </source>
</evidence>
<keyword evidence="9" id="KW-1185">Reference proteome</keyword>
<dbReference type="GO" id="GO:0003735">
    <property type="term" value="F:structural constituent of ribosome"/>
    <property type="evidence" value="ECO:0007669"/>
    <property type="project" value="InterPro"/>
</dbReference>
<comment type="similarity">
    <text evidence="1 5">Belongs to the universal ribosomal protein uL30 family.</text>
</comment>
<dbReference type="RefSeq" id="WP_327788811.1">
    <property type="nucleotide sequence ID" value="NZ_JARGEQ010000082.1"/>
</dbReference>
<evidence type="ECO:0000256" key="4">
    <source>
        <dbReference type="ARBA" id="ARBA00023274"/>
    </source>
</evidence>
<evidence type="ECO:0000256" key="5">
    <source>
        <dbReference type="HAMAP-Rule" id="MF_01371"/>
    </source>
</evidence>
<evidence type="ECO:0000259" key="7">
    <source>
        <dbReference type="Pfam" id="PF00327"/>
    </source>
</evidence>
<dbReference type="GO" id="GO:0006412">
    <property type="term" value="P:translation"/>
    <property type="evidence" value="ECO:0007669"/>
    <property type="project" value="UniProtKB-UniRule"/>
</dbReference>
<dbReference type="EMBL" id="JARGEQ010000082">
    <property type="protein sequence ID" value="MDF1586399.1"/>
    <property type="molecule type" value="Genomic_DNA"/>
</dbReference>
<dbReference type="InterPro" id="IPR005996">
    <property type="entry name" value="Ribosomal_uL30_bac-type"/>
</dbReference>
<dbReference type="CDD" id="cd01658">
    <property type="entry name" value="Ribosomal_L30"/>
    <property type="match status" value="1"/>
</dbReference>
<reference evidence="8 9" key="1">
    <citation type="submission" date="2023-03" db="EMBL/GenBank/DDBJ databases">
        <title>YIM 152171 draft genome.</title>
        <authorList>
            <person name="Yang Z."/>
        </authorList>
    </citation>
    <scope>NUCLEOTIDE SEQUENCE [LARGE SCALE GENOMIC DNA]</scope>
    <source>
        <strain evidence="8 9">YIM 152171</strain>
    </source>
</reference>
<dbReference type="HAMAP" id="MF_01371_B">
    <property type="entry name" value="Ribosomal_uL30_B"/>
    <property type="match status" value="1"/>
</dbReference>
<dbReference type="SUPFAM" id="SSF55129">
    <property type="entry name" value="Ribosomal protein L30p/L7e"/>
    <property type="match status" value="1"/>
</dbReference>
<comment type="caution">
    <text evidence="8">The sequence shown here is derived from an EMBL/GenBank/DDBJ whole genome shotgun (WGS) entry which is preliminary data.</text>
</comment>
<dbReference type="PANTHER" id="PTHR15892:SF2">
    <property type="entry name" value="LARGE RIBOSOMAL SUBUNIT PROTEIN UL30M"/>
    <property type="match status" value="1"/>
</dbReference>
<evidence type="ECO:0000256" key="1">
    <source>
        <dbReference type="ARBA" id="ARBA00007594"/>
    </source>
</evidence>
<proteinExistence type="inferred from homology"/>
<evidence type="ECO:0000256" key="2">
    <source>
        <dbReference type="ARBA" id="ARBA00011838"/>
    </source>
</evidence>
<keyword evidence="3 5" id="KW-0689">Ribosomal protein</keyword>
<evidence type="ECO:0000313" key="9">
    <source>
        <dbReference type="Proteomes" id="UP001301140"/>
    </source>
</evidence>
<accession>A0AAP3V249</accession>
<dbReference type="NCBIfam" id="TIGR01308">
    <property type="entry name" value="rpmD_bact"/>
    <property type="match status" value="1"/>
</dbReference>
<evidence type="ECO:0000256" key="3">
    <source>
        <dbReference type="ARBA" id="ARBA00022980"/>
    </source>
</evidence>
<evidence type="ECO:0000313" key="8">
    <source>
        <dbReference type="EMBL" id="MDF1586399.1"/>
    </source>
</evidence>
<sequence>MAEAMLKITQTGSPIGRKSDQRATLVALGLNKMHRSRVVADTPSNRGRVRKVQHLLKVEQAEGN</sequence>
<dbReference type="InterPro" id="IPR016082">
    <property type="entry name" value="Ribosomal_uL30_ferredoxin-like"/>
</dbReference>
<dbReference type="PIRSF" id="PIRSF002211">
    <property type="entry name" value="Ribosomal_L30_bac-type"/>
    <property type="match status" value="1"/>
</dbReference>